<evidence type="ECO:0000313" key="2">
    <source>
        <dbReference type="EMBL" id="HHR96777.1"/>
    </source>
</evidence>
<accession>A0A7C5Z0F6</accession>
<dbReference type="InterPro" id="IPR007842">
    <property type="entry name" value="HEPN_dom"/>
</dbReference>
<dbReference type="Gene3D" id="1.20.120.330">
    <property type="entry name" value="Nucleotidyltransferases domain 2"/>
    <property type="match status" value="1"/>
</dbReference>
<dbReference type="PROSITE" id="PS50910">
    <property type="entry name" value="HEPN"/>
    <property type="match status" value="1"/>
</dbReference>
<organism evidence="2">
    <name type="scientific">Ignisphaera aggregans</name>
    <dbReference type="NCBI Taxonomy" id="334771"/>
    <lineage>
        <taxon>Archaea</taxon>
        <taxon>Thermoproteota</taxon>
        <taxon>Thermoprotei</taxon>
        <taxon>Desulfurococcales</taxon>
        <taxon>Desulfurococcaceae</taxon>
        <taxon>Ignisphaera</taxon>
    </lineage>
</organism>
<comment type="caution">
    <text evidence="2">The sequence shown here is derived from an EMBL/GenBank/DDBJ whole genome shotgun (WGS) entry which is preliminary data.</text>
</comment>
<feature type="domain" description="HEPN" evidence="1">
    <location>
        <begin position="1"/>
        <end position="82"/>
    </location>
</feature>
<protein>
    <submittedName>
        <fullName evidence="2">HEPN domain-containing protein</fullName>
    </submittedName>
</protein>
<sequence>MCVFHLEQALQLLIKAKFLEVKGSYPRTHSLRRLLLKFTENWKREEVVRFLDEYRVILRSLERTHISSRFRFYRTMIIMQFL</sequence>
<dbReference type="SMART" id="SM00748">
    <property type="entry name" value="HEPN"/>
    <property type="match status" value="1"/>
</dbReference>
<proteinExistence type="predicted"/>
<dbReference type="EMBL" id="DRUB01000165">
    <property type="protein sequence ID" value="HHR96777.1"/>
    <property type="molecule type" value="Genomic_DNA"/>
</dbReference>
<name>A0A7C5Z0F6_9CREN</name>
<reference evidence="2" key="1">
    <citation type="journal article" date="2020" name="mSystems">
        <title>Genome- and Community-Level Interaction Insights into Carbon Utilization and Element Cycling Functions of Hydrothermarchaeota in Hydrothermal Sediment.</title>
        <authorList>
            <person name="Zhou Z."/>
            <person name="Liu Y."/>
            <person name="Xu W."/>
            <person name="Pan J."/>
            <person name="Luo Z.H."/>
            <person name="Li M."/>
        </authorList>
    </citation>
    <scope>NUCLEOTIDE SEQUENCE [LARGE SCALE GENOMIC DNA]</scope>
    <source>
        <strain evidence="2">SpSt-1</strain>
    </source>
</reference>
<dbReference type="AlphaFoldDB" id="A0A7C5Z0F6"/>
<gene>
    <name evidence="2" type="ORF">ENL47_08270</name>
</gene>
<dbReference type="SUPFAM" id="SSF81593">
    <property type="entry name" value="Nucleotidyltransferase substrate binding subunit/domain"/>
    <property type="match status" value="1"/>
</dbReference>
<evidence type="ECO:0000259" key="1">
    <source>
        <dbReference type="PROSITE" id="PS50910"/>
    </source>
</evidence>
<dbReference type="Pfam" id="PF05168">
    <property type="entry name" value="HEPN"/>
    <property type="match status" value="1"/>
</dbReference>